<feature type="transmembrane region" description="Helical" evidence="1">
    <location>
        <begin position="6"/>
        <end position="23"/>
    </location>
</feature>
<sequence>MSKFLPMLFLIGLFFVMWLVLYAHQRRERQKRALPLREDFLAAQGQPEAACHACGKGELKDEGLGSGRDVRRIVSCAACDTLLYRYERPAEVEAD</sequence>
<dbReference type="EMBL" id="AMXE01000048">
    <property type="protein sequence ID" value="ENO86814.1"/>
    <property type="molecule type" value="Genomic_DNA"/>
</dbReference>
<evidence type="ECO:0000256" key="1">
    <source>
        <dbReference type="SAM" id="Phobius"/>
    </source>
</evidence>
<gene>
    <name evidence="2" type="ORF">C666_12420</name>
</gene>
<organism evidence="2 3">
    <name type="scientific">Thauera linaloolentis (strain DSM 12138 / JCM 21573 / CCUG 41526 / CIP 105981 / IAM 15112 / NBRC 102519 / 47Lol)</name>
    <dbReference type="NCBI Taxonomy" id="1123367"/>
    <lineage>
        <taxon>Bacteria</taxon>
        <taxon>Pseudomonadati</taxon>
        <taxon>Pseudomonadota</taxon>
        <taxon>Betaproteobacteria</taxon>
        <taxon>Rhodocyclales</taxon>
        <taxon>Zoogloeaceae</taxon>
        <taxon>Thauera</taxon>
    </lineage>
</organism>
<dbReference type="STRING" id="1123367.GCA_000621305_00830"/>
<keyword evidence="1" id="KW-0812">Transmembrane</keyword>
<reference evidence="2 3" key="1">
    <citation type="submission" date="2012-09" db="EMBL/GenBank/DDBJ databases">
        <title>Draft Genome Sequences of 6 Strains from Genus Thauera.</title>
        <authorList>
            <person name="Liu B."/>
            <person name="Shapleigh J.P."/>
            <person name="Frostegard A.H."/>
        </authorList>
    </citation>
    <scope>NUCLEOTIDE SEQUENCE [LARGE SCALE GENOMIC DNA]</scope>
    <source>
        <strain evidence="3">47Lol / DSM 12138</strain>
    </source>
</reference>
<dbReference type="RefSeq" id="WP_004339657.1">
    <property type="nucleotide sequence ID" value="NZ_AMXE01000048.1"/>
</dbReference>
<evidence type="ECO:0000313" key="2">
    <source>
        <dbReference type="EMBL" id="ENO86814.1"/>
    </source>
</evidence>
<keyword evidence="1" id="KW-1133">Transmembrane helix</keyword>
<protein>
    <submittedName>
        <fullName evidence="2">Uncharacterized protein</fullName>
    </submittedName>
</protein>
<evidence type="ECO:0000313" key="3">
    <source>
        <dbReference type="Proteomes" id="UP000013232"/>
    </source>
</evidence>
<proteinExistence type="predicted"/>
<keyword evidence="1" id="KW-0472">Membrane</keyword>
<name>N6Z3W3_THAL4</name>
<dbReference type="AlphaFoldDB" id="N6Z3W3"/>
<dbReference type="Proteomes" id="UP000013232">
    <property type="component" value="Unassembled WGS sequence"/>
</dbReference>
<dbReference type="OrthoDB" id="8527395at2"/>
<keyword evidence="3" id="KW-1185">Reference proteome</keyword>
<accession>N6Z3W3</accession>
<comment type="caution">
    <text evidence="2">The sequence shown here is derived from an EMBL/GenBank/DDBJ whole genome shotgun (WGS) entry which is preliminary data.</text>
</comment>